<keyword evidence="2" id="KW-0238">DNA-binding</keyword>
<evidence type="ECO:0000259" key="4">
    <source>
        <dbReference type="PROSITE" id="PS51898"/>
    </source>
</evidence>
<dbReference type="InterPro" id="IPR011010">
    <property type="entry name" value="DNA_brk_join_enz"/>
</dbReference>
<dbReference type="InterPro" id="IPR013762">
    <property type="entry name" value="Integrase-like_cat_sf"/>
</dbReference>
<gene>
    <name evidence="5" type="ORF">NE857_21455</name>
</gene>
<dbReference type="RefSeq" id="WP_254417374.1">
    <property type="nucleotide sequence ID" value="NZ_BAAAJB010000011.1"/>
</dbReference>
<evidence type="ECO:0000256" key="2">
    <source>
        <dbReference type="ARBA" id="ARBA00023125"/>
    </source>
</evidence>
<dbReference type="CDD" id="cd00397">
    <property type="entry name" value="DNA_BRE_C"/>
    <property type="match status" value="1"/>
</dbReference>
<dbReference type="PANTHER" id="PTHR30349:SF41">
    <property type="entry name" value="INTEGRASE_RECOMBINASE PROTEIN MJ0367-RELATED"/>
    <property type="match status" value="1"/>
</dbReference>
<keyword evidence="3" id="KW-0233">DNA recombination</keyword>
<keyword evidence="6" id="KW-1185">Reference proteome</keyword>
<feature type="domain" description="Tyr recombinase" evidence="4">
    <location>
        <begin position="8"/>
        <end position="166"/>
    </location>
</feature>
<evidence type="ECO:0000256" key="3">
    <source>
        <dbReference type="ARBA" id="ARBA00023172"/>
    </source>
</evidence>
<dbReference type="Pfam" id="PF00589">
    <property type="entry name" value="Phage_integrase"/>
    <property type="match status" value="1"/>
</dbReference>
<organism evidence="5 6">
    <name type="scientific">Nocardiopsis exhalans</name>
    <dbReference type="NCBI Taxonomy" id="163604"/>
    <lineage>
        <taxon>Bacteria</taxon>
        <taxon>Bacillati</taxon>
        <taxon>Actinomycetota</taxon>
        <taxon>Actinomycetes</taxon>
        <taxon>Streptosporangiales</taxon>
        <taxon>Nocardiopsidaceae</taxon>
        <taxon>Nocardiopsis</taxon>
    </lineage>
</organism>
<evidence type="ECO:0000313" key="5">
    <source>
        <dbReference type="EMBL" id="USY17884.1"/>
    </source>
</evidence>
<accession>A0ABY5D0U3</accession>
<protein>
    <submittedName>
        <fullName evidence="5">Site-specific integrase</fullName>
    </submittedName>
</protein>
<name>A0ABY5D0U3_9ACTN</name>
<sequence>MDTNQPTSRALALTPDETGRFLKAVSHLPQARDRAICRLLLHTGLRTSEIIALNTHRVHQKVVHVPAVKTPVRVVTITNEAALTDLSAVLDEREPGSRIVRPLFVTHAGERMSAPMVVGLIRRTAQHAGIKVGPTTLRHTYRETLVRGETSPDVVAERMGHAPALT</sequence>
<reference evidence="5" key="1">
    <citation type="submission" date="2022-06" db="EMBL/GenBank/DDBJ databases">
        <authorList>
            <person name="Ping M."/>
        </authorList>
    </citation>
    <scope>NUCLEOTIDE SEQUENCE</scope>
    <source>
        <strain evidence="5">JCM11759T</strain>
    </source>
</reference>
<dbReference type="PROSITE" id="PS51898">
    <property type="entry name" value="TYR_RECOMBINASE"/>
    <property type="match status" value="1"/>
</dbReference>
<dbReference type="EMBL" id="CP099837">
    <property type="protein sequence ID" value="USY17884.1"/>
    <property type="molecule type" value="Genomic_DNA"/>
</dbReference>
<evidence type="ECO:0000256" key="1">
    <source>
        <dbReference type="ARBA" id="ARBA00008857"/>
    </source>
</evidence>
<dbReference type="Proteomes" id="UP001055940">
    <property type="component" value="Chromosome"/>
</dbReference>
<dbReference type="PANTHER" id="PTHR30349">
    <property type="entry name" value="PHAGE INTEGRASE-RELATED"/>
    <property type="match status" value="1"/>
</dbReference>
<evidence type="ECO:0000313" key="6">
    <source>
        <dbReference type="Proteomes" id="UP001055940"/>
    </source>
</evidence>
<dbReference type="Gene3D" id="1.10.443.10">
    <property type="entry name" value="Intergrase catalytic core"/>
    <property type="match status" value="1"/>
</dbReference>
<dbReference type="SUPFAM" id="SSF56349">
    <property type="entry name" value="DNA breaking-rejoining enzymes"/>
    <property type="match status" value="1"/>
</dbReference>
<dbReference type="InterPro" id="IPR050090">
    <property type="entry name" value="Tyrosine_recombinase_XerCD"/>
</dbReference>
<comment type="similarity">
    <text evidence="1">Belongs to the 'phage' integrase family.</text>
</comment>
<dbReference type="InterPro" id="IPR002104">
    <property type="entry name" value="Integrase_catalytic"/>
</dbReference>
<proteinExistence type="inferred from homology"/>